<dbReference type="Pfam" id="PF01494">
    <property type="entry name" value="FAD_binding_3"/>
    <property type="match status" value="1"/>
</dbReference>
<dbReference type="STRING" id="1408163.A0A0F4YQX5"/>
<dbReference type="Proteomes" id="UP000053958">
    <property type="component" value="Unassembled WGS sequence"/>
</dbReference>
<dbReference type="InterPro" id="IPR002938">
    <property type="entry name" value="FAD-bd"/>
</dbReference>
<proteinExistence type="predicted"/>
<dbReference type="RefSeq" id="XP_013327284.1">
    <property type="nucleotide sequence ID" value="XM_013471830.1"/>
</dbReference>
<evidence type="ECO:0000256" key="2">
    <source>
        <dbReference type="ARBA" id="ARBA00022827"/>
    </source>
</evidence>
<evidence type="ECO:0000256" key="1">
    <source>
        <dbReference type="ARBA" id="ARBA00022630"/>
    </source>
</evidence>
<keyword evidence="3" id="KW-0560">Oxidoreductase</keyword>
<keyword evidence="2" id="KW-0274">FAD</keyword>
<evidence type="ECO:0000313" key="5">
    <source>
        <dbReference type="EMBL" id="KKA20672.1"/>
    </source>
</evidence>
<dbReference type="EMBL" id="LASV01000241">
    <property type="protein sequence ID" value="KKA20672.1"/>
    <property type="molecule type" value="Genomic_DNA"/>
</dbReference>
<dbReference type="SUPFAM" id="SSF51905">
    <property type="entry name" value="FAD/NAD(P)-binding domain"/>
    <property type="match status" value="1"/>
</dbReference>
<dbReference type="OrthoDB" id="10016252at2759"/>
<reference evidence="5 6" key="1">
    <citation type="submission" date="2015-04" db="EMBL/GenBank/DDBJ databases">
        <authorList>
            <person name="Heijne W.H."/>
            <person name="Fedorova N.D."/>
            <person name="Nierman W.C."/>
            <person name="Vollebregt A.W."/>
            <person name="Zhao Z."/>
            <person name="Wu L."/>
            <person name="Kumar M."/>
            <person name="Stam H."/>
            <person name="van den Berg M.A."/>
            <person name="Pel H.J."/>
        </authorList>
    </citation>
    <scope>NUCLEOTIDE SEQUENCE [LARGE SCALE GENOMIC DNA]</scope>
    <source>
        <strain evidence="5 6">CBS 393.64</strain>
    </source>
</reference>
<sequence length="458" mass="50767">MAAAIRSLPLEPFLPLSGMGRAPDVARLREDVGIARMAGNNVHTNGHAAAASSSAAARSGLSKVIVVGAGPSGLLLSILLAKNGIKVELLEATDKLDDQPRAAHYASPAVYELRRAGVIDDVIEKGFKPSTFCWRKADGSIIAKMRFDVLPEDHPERMVVLPLDRLGKLLYSHLQRYPLATVKWGHRVVDIGQDNTKAWVHVQTASGPVKIEGDYVVGADGANSQIRKCLFGPNSFQGETLNAAIVATNVYHDFTKYGYWDTNYIVHPKNWHMVARIGRDDHLYRVTYSEVPGLTTEEYKKRQPMRYKEILPGNLEPGDYKITNISPYKMQQRCAPSFRKGRFLLVADAAHVCNPFGGLGLTGGIADVGSLFDCLLGIHKGLADDSILDKYAEIRRKIYFEIINPMSRENFRRLWDQDPDKAGETDPYFQICHKAEKDPALAKELALFYRKPGPKASL</sequence>
<evidence type="ECO:0000256" key="3">
    <source>
        <dbReference type="ARBA" id="ARBA00023002"/>
    </source>
</evidence>
<dbReference type="GO" id="GO:0008688">
    <property type="term" value="F:3-(3-hydroxyphenyl)propionate hydroxylase activity"/>
    <property type="evidence" value="ECO:0007669"/>
    <property type="project" value="TreeGrafter"/>
</dbReference>
<keyword evidence="5" id="KW-0503">Monooxygenase</keyword>
<dbReference type="GeneID" id="25317633"/>
<dbReference type="InterPro" id="IPR050631">
    <property type="entry name" value="PheA/TfdB_FAD_monoxygenase"/>
</dbReference>
<keyword evidence="1" id="KW-0285">Flavoprotein</keyword>
<dbReference type="AlphaFoldDB" id="A0A0F4YQX5"/>
<dbReference type="GO" id="GO:0071949">
    <property type="term" value="F:FAD binding"/>
    <property type="evidence" value="ECO:0007669"/>
    <property type="project" value="InterPro"/>
</dbReference>
<accession>A0A0F4YQX5</accession>
<dbReference type="InterPro" id="IPR036188">
    <property type="entry name" value="FAD/NAD-bd_sf"/>
</dbReference>
<dbReference type="Gene3D" id="3.30.9.10">
    <property type="entry name" value="D-Amino Acid Oxidase, subunit A, domain 2"/>
    <property type="match status" value="1"/>
</dbReference>
<protein>
    <submittedName>
        <fullName evidence="5">Monooxygenase</fullName>
    </submittedName>
</protein>
<keyword evidence="6" id="KW-1185">Reference proteome</keyword>
<dbReference type="PANTHER" id="PTHR43476">
    <property type="entry name" value="3-(3-HYDROXY-PHENYL)PROPIONATE/3-HYDROXYCINNAMIC ACID HYDROXYLASE"/>
    <property type="match status" value="1"/>
</dbReference>
<comment type="caution">
    <text evidence="5">The sequence shown here is derived from an EMBL/GenBank/DDBJ whole genome shotgun (WGS) entry which is preliminary data.</text>
</comment>
<dbReference type="PANTHER" id="PTHR43476:SF3">
    <property type="entry name" value="FAD-BINDING MONOOXYGENASE"/>
    <property type="match status" value="1"/>
</dbReference>
<dbReference type="PRINTS" id="PR00420">
    <property type="entry name" value="RNGMNOXGNASE"/>
</dbReference>
<organism evidence="5 6">
    <name type="scientific">Rasamsonia emersonii (strain ATCC 16479 / CBS 393.64 / IMI 116815)</name>
    <dbReference type="NCBI Taxonomy" id="1408163"/>
    <lineage>
        <taxon>Eukaryota</taxon>
        <taxon>Fungi</taxon>
        <taxon>Dikarya</taxon>
        <taxon>Ascomycota</taxon>
        <taxon>Pezizomycotina</taxon>
        <taxon>Eurotiomycetes</taxon>
        <taxon>Eurotiomycetidae</taxon>
        <taxon>Eurotiales</taxon>
        <taxon>Trichocomaceae</taxon>
        <taxon>Rasamsonia</taxon>
    </lineage>
</organism>
<name>A0A0F4YQX5_RASE3</name>
<gene>
    <name evidence="5" type="ORF">T310_5288</name>
</gene>
<feature type="domain" description="FAD-binding" evidence="4">
    <location>
        <begin position="63"/>
        <end position="398"/>
    </location>
</feature>
<evidence type="ECO:0000259" key="4">
    <source>
        <dbReference type="Pfam" id="PF01494"/>
    </source>
</evidence>
<evidence type="ECO:0000313" key="6">
    <source>
        <dbReference type="Proteomes" id="UP000053958"/>
    </source>
</evidence>
<dbReference type="Gene3D" id="3.50.50.60">
    <property type="entry name" value="FAD/NAD(P)-binding domain"/>
    <property type="match status" value="1"/>
</dbReference>
<dbReference type="GO" id="GO:0019622">
    <property type="term" value="P:3-(3-hydroxy)phenylpropionate catabolic process"/>
    <property type="evidence" value="ECO:0007669"/>
    <property type="project" value="TreeGrafter"/>
</dbReference>